<keyword evidence="4" id="KW-1185">Reference proteome</keyword>
<dbReference type="RefSeq" id="XP_001383616.2">
    <property type="nucleotide sequence ID" value="XM_001383579.1"/>
</dbReference>
<dbReference type="Proteomes" id="UP000002258">
    <property type="component" value="Chromosome 3"/>
</dbReference>
<evidence type="ECO:0000313" key="4">
    <source>
        <dbReference type="Proteomes" id="UP000002258"/>
    </source>
</evidence>
<accession>A3LSK8</accession>
<evidence type="ECO:0000313" key="3">
    <source>
        <dbReference type="EMBL" id="ABN65587.2"/>
    </source>
</evidence>
<dbReference type="GeneID" id="4837804"/>
<gene>
    <name evidence="3" type="ORF">PICST_88701</name>
</gene>
<dbReference type="OrthoDB" id="418169at2759"/>
<organism evidence="3 4">
    <name type="scientific">Scheffersomyces stipitis (strain ATCC 58785 / CBS 6054 / NBRC 10063 / NRRL Y-11545)</name>
    <name type="common">Yeast</name>
    <name type="synonym">Pichia stipitis</name>
    <dbReference type="NCBI Taxonomy" id="322104"/>
    <lineage>
        <taxon>Eukaryota</taxon>
        <taxon>Fungi</taxon>
        <taxon>Dikarya</taxon>
        <taxon>Ascomycota</taxon>
        <taxon>Saccharomycotina</taxon>
        <taxon>Pichiomycetes</taxon>
        <taxon>Debaryomycetaceae</taxon>
        <taxon>Scheffersomyces</taxon>
    </lineage>
</organism>
<dbReference type="InterPro" id="IPR036322">
    <property type="entry name" value="WD40_repeat_dom_sf"/>
</dbReference>
<dbReference type="PANTHER" id="PTHR43991:SF9">
    <property type="entry name" value="DUF2415 DOMAIN-CONTAINING PROTEIN"/>
    <property type="match status" value="1"/>
</dbReference>
<protein>
    <recommendedName>
        <fullName evidence="2">DUF2415 domain-containing protein</fullName>
    </recommendedName>
</protein>
<dbReference type="InParanoid" id="A3LSK8"/>
<evidence type="ECO:0000256" key="1">
    <source>
        <dbReference type="SAM" id="MobiDB-lite"/>
    </source>
</evidence>
<dbReference type="Pfam" id="PF10313">
    <property type="entry name" value="DUF2415"/>
    <property type="match status" value="1"/>
</dbReference>
<dbReference type="InterPro" id="IPR015943">
    <property type="entry name" value="WD40/YVTN_repeat-like_dom_sf"/>
</dbReference>
<dbReference type="EMBL" id="CP000497">
    <property type="protein sequence ID" value="ABN65587.2"/>
    <property type="molecule type" value="Genomic_DNA"/>
</dbReference>
<dbReference type="PANTHER" id="PTHR43991">
    <property type="entry name" value="WD REPEAT PROTEIN (AFU_ORTHOLOGUE AFUA_8G05640)-RELATED"/>
    <property type="match status" value="1"/>
</dbReference>
<dbReference type="FunCoup" id="A3LSK8">
    <property type="interactions" value="45"/>
</dbReference>
<dbReference type="SUPFAM" id="SSF50978">
    <property type="entry name" value="WD40 repeat-like"/>
    <property type="match status" value="1"/>
</dbReference>
<evidence type="ECO:0000259" key="2">
    <source>
        <dbReference type="Pfam" id="PF10313"/>
    </source>
</evidence>
<dbReference type="AlphaFoldDB" id="A3LSK8"/>
<dbReference type="OMA" id="RPGHQSG"/>
<dbReference type="HOGENOM" id="CLU_027079_0_0_1"/>
<feature type="domain" description="DUF2415" evidence="2">
    <location>
        <begin position="315"/>
        <end position="361"/>
    </location>
</feature>
<proteinExistence type="predicted"/>
<name>A3LSK8_PICST</name>
<sequence>MTRDLLPPAPKSRHPVVPPHRDRLRNGRYNRCFQNYYHSYQYLTTNPYYIPSVRPSVNHWQLRDLLKYDAPSNVVYYTKNDSINKLDMSSFVSSSHVNLHYYPRCYSHAPNGVVVTGGLLTNSSKLFSMNIDNLSLSASPQPAGTPRKISKGLFSFYNPELDVAKTVRLGEMINNDVAVYPDSNSSYRAYVCNNDSNLYCVDIPNNDGFRIVNRINCEINTCLNNVVRSPTNDKLLAVTGDSSSIFLLDPTASNPNVRTIKSGHESGFGIAYHPNGNLLSTVFQDGTCLLYDLRNISYNKPLIEIKSTRPGHQSGAFRVCKFSPAYDVNDMLIISEHVGRVHLVDLRHLDYSNVDDHQVMVVPYALDQYGEYKGGFDKYNAKMAAINADKEENENEDNQSSKNNDTNNDSENSSINSSKSIHKPVDIYCNSDSKSAQFSSFTSPLVFDYDYLTNTNDKLFKDFVYTPPPQPSPPSKDHYLLPPKFNYPQWDNPLISSSPCNNPLQQSDFDDTNPDIDAQLNYVYSTMSGGGTFASGSGSRGSASTARSSQPTLTDTYSHYTNYCDDSYQQQINHIHGEMELSGIEFCTPRLANESYILIGCQDAGVVMWGINGAARRSFGSYGYV</sequence>
<feature type="compositionally biased region" description="Low complexity" evidence="1">
    <location>
        <begin position="398"/>
        <end position="419"/>
    </location>
</feature>
<dbReference type="eggNOG" id="KOG4532">
    <property type="taxonomic scope" value="Eukaryota"/>
</dbReference>
<dbReference type="KEGG" id="pic:PICST_88701"/>
<reference evidence="3 4" key="1">
    <citation type="journal article" date="2007" name="Nat. Biotechnol.">
        <title>Genome sequence of the lignocellulose-bioconverting and xylose-fermenting yeast Pichia stipitis.</title>
        <authorList>
            <person name="Jeffries T.W."/>
            <person name="Grigoriev I.V."/>
            <person name="Grimwood J."/>
            <person name="Laplaza J.M."/>
            <person name="Aerts A."/>
            <person name="Salamov A."/>
            <person name="Schmutz J."/>
            <person name="Lindquist E."/>
            <person name="Dehal P."/>
            <person name="Shapiro H."/>
            <person name="Jin Y.S."/>
            <person name="Passoth V."/>
            <person name="Richardson P.M."/>
        </authorList>
    </citation>
    <scope>NUCLEOTIDE SEQUENCE [LARGE SCALE GENOMIC DNA]</scope>
    <source>
        <strain evidence="4">ATCC 58785 / CBS 6054 / NBRC 10063 / NRRL Y-11545</strain>
    </source>
</reference>
<dbReference type="InterPro" id="IPR019417">
    <property type="entry name" value="DUF2415"/>
</dbReference>
<dbReference type="Gene3D" id="2.130.10.10">
    <property type="entry name" value="YVTN repeat-like/Quinoprotein amine dehydrogenase"/>
    <property type="match status" value="1"/>
</dbReference>
<feature type="region of interest" description="Disordered" evidence="1">
    <location>
        <begin position="1"/>
        <end position="23"/>
    </location>
</feature>
<feature type="region of interest" description="Disordered" evidence="1">
    <location>
        <begin position="390"/>
        <end position="419"/>
    </location>
</feature>